<dbReference type="KEGG" id="lala:AB8B28_07225"/>
<proteinExistence type="predicted"/>
<protein>
    <recommendedName>
        <fullName evidence="3">HMG box domain-containing protein</fullName>
    </recommendedName>
</protein>
<sequence>MMQQMDRFHKRQKMQEIEKPSNSANVYSKVTKSMWIIYFNPNDAHKIEEEAKNWDNISDADREYRYQQVKKDLMY</sequence>
<evidence type="ECO:0000313" key="2">
    <source>
        <dbReference type="EMBL" id="XDU61447.1"/>
    </source>
</evidence>
<organism evidence="2">
    <name type="scientific">Leptotrichia alba</name>
    <dbReference type="NCBI Taxonomy" id="3239304"/>
    <lineage>
        <taxon>Bacteria</taxon>
        <taxon>Fusobacteriati</taxon>
        <taxon>Fusobacteriota</taxon>
        <taxon>Fusobacteriia</taxon>
        <taxon>Fusobacteriales</taxon>
        <taxon>Leptotrichiaceae</taxon>
        <taxon>Leptotrichia</taxon>
    </lineage>
</organism>
<dbReference type="AlphaFoldDB" id="A0AB39V1C2"/>
<dbReference type="EMBL" id="CP165647">
    <property type="protein sequence ID" value="XDU61447.1"/>
    <property type="molecule type" value="Genomic_DNA"/>
</dbReference>
<reference evidence="2" key="1">
    <citation type="submission" date="2024-07" db="EMBL/GenBank/DDBJ databases">
        <authorList>
            <person name="Li X.-J."/>
            <person name="Wang X."/>
        </authorList>
    </citation>
    <scope>NUCLEOTIDE SEQUENCE</scope>
    <source>
        <strain evidence="2">HSP-536</strain>
    </source>
</reference>
<accession>A0AB39V1C2</accession>
<evidence type="ECO:0000256" key="1">
    <source>
        <dbReference type="SAM" id="MobiDB-lite"/>
    </source>
</evidence>
<dbReference type="RefSeq" id="WP_369714991.1">
    <property type="nucleotide sequence ID" value="NZ_CP165647.1"/>
</dbReference>
<feature type="region of interest" description="Disordered" evidence="1">
    <location>
        <begin position="1"/>
        <end position="22"/>
    </location>
</feature>
<evidence type="ECO:0008006" key="3">
    <source>
        <dbReference type="Google" id="ProtNLM"/>
    </source>
</evidence>
<gene>
    <name evidence="2" type="ORF">AB8B28_07225</name>
</gene>
<name>A0AB39V1C2_9FUSO</name>